<sequence>MSAVKVSPLDMMWAKNRIISAVGPVDAGRPEQIASVVRKLAARGGPGTRFGLIPSTDTRTWRHAPDDFLGDVTELPACTAGDLPALLTRRARSSTGSSAVNVAIAGDYLIVDMCHGLGDVHLVDMLNSVIGERRSYDSLPDWSLGTPTRHPLGKALAHFYGARPRRMAALLRNRNRAPAVPTAAGASVAWHRAPTMVAAQSTGDVLERVRQARARSASGVSIASIVSAAIVVALRSHGIESNDSVNVVFDCRRYLPGGARIFGNFVSGVDIAVGDPGDPGRLHRGIGDAASSGRPLAALLLNARKFESHYRSGHAFDPATRVASAPVAKLVFSHVGSIFMGTVGDEARRFGNCLNEPMDPEAIVFTISHHGSDFDVSASFHSNVFFPELIQSALNAVAEEPELALTRQIRI</sequence>
<evidence type="ECO:0000313" key="1">
    <source>
        <dbReference type="EMBL" id="BBY27922.1"/>
    </source>
</evidence>
<evidence type="ECO:0008006" key="3">
    <source>
        <dbReference type="Google" id="ProtNLM"/>
    </source>
</evidence>
<organism evidence="1 2">
    <name type="scientific">Mycolicibacterium sediminis</name>
    <dbReference type="NCBI Taxonomy" id="1286180"/>
    <lineage>
        <taxon>Bacteria</taxon>
        <taxon>Bacillati</taxon>
        <taxon>Actinomycetota</taxon>
        <taxon>Actinomycetes</taxon>
        <taxon>Mycobacteriales</taxon>
        <taxon>Mycobacteriaceae</taxon>
        <taxon>Mycolicibacterium</taxon>
    </lineage>
</organism>
<reference evidence="1 2" key="1">
    <citation type="journal article" date="2019" name="Emerg. Microbes Infect.">
        <title>Comprehensive subspecies identification of 175 nontuberculous mycobacteria species based on 7547 genomic profiles.</title>
        <authorList>
            <person name="Matsumoto Y."/>
            <person name="Kinjo T."/>
            <person name="Motooka D."/>
            <person name="Nabeya D."/>
            <person name="Jung N."/>
            <person name="Uechi K."/>
            <person name="Horii T."/>
            <person name="Iida T."/>
            <person name="Fujita J."/>
            <person name="Nakamura S."/>
        </authorList>
    </citation>
    <scope>NUCLEOTIDE SEQUENCE [LARGE SCALE GENOMIC DNA]</scope>
    <source>
        <strain evidence="1 2">JCM 17899</strain>
    </source>
</reference>
<proteinExistence type="predicted"/>
<dbReference type="EMBL" id="AP022588">
    <property type="protein sequence ID" value="BBY27922.1"/>
    <property type="molecule type" value="Genomic_DNA"/>
</dbReference>
<keyword evidence="2" id="KW-1185">Reference proteome</keyword>
<gene>
    <name evidence="1" type="ORF">MSEDJ_20180</name>
</gene>
<name>A0A7I7QNY3_9MYCO</name>
<dbReference type="Proteomes" id="UP000467193">
    <property type="component" value="Chromosome"/>
</dbReference>
<protein>
    <recommendedName>
        <fullName evidence="3">Condensation domain-containing protein</fullName>
    </recommendedName>
</protein>
<dbReference type="AlphaFoldDB" id="A0A7I7QNY3"/>
<dbReference type="KEGG" id="msei:MSEDJ_20180"/>
<evidence type="ECO:0000313" key="2">
    <source>
        <dbReference type="Proteomes" id="UP000467193"/>
    </source>
</evidence>
<accession>A0A7I7QNY3</accession>
<dbReference type="RefSeq" id="WP_163796744.1">
    <property type="nucleotide sequence ID" value="NZ_AP022588.1"/>
</dbReference>